<feature type="region of interest" description="Disordered" evidence="1">
    <location>
        <begin position="1"/>
        <end position="87"/>
    </location>
</feature>
<name>A0A9P5UC52_9AGAR</name>
<dbReference type="AlphaFoldDB" id="A0A9P5UC52"/>
<dbReference type="Proteomes" id="UP000772434">
    <property type="component" value="Unassembled WGS sequence"/>
</dbReference>
<evidence type="ECO:0000313" key="3">
    <source>
        <dbReference type="Proteomes" id="UP000772434"/>
    </source>
</evidence>
<proteinExistence type="predicted"/>
<protein>
    <submittedName>
        <fullName evidence="2">Uncharacterized protein</fullName>
    </submittedName>
</protein>
<gene>
    <name evidence="2" type="ORF">BDP27DRAFT_264262</name>
</gene>
<evidence type="ECO:0000313" key="2">
    <source>
        <dbReference type="EMBL" id="KAF9073756.1"/>
    </source>
</evidence>
<comment type="caution">
    <text evidence="2">The sequence shown here is derived from an EMBL/GenBank/DDBJ whole genome shotgun (WGS) entry which is preliminary data.</text>
</comment>
<sequence>MCDDSDESYTPPMRKKRRNSSSDKKPLPEDNTQFVDCTRLGRDVRVTRSSGNALGSRIKEEDSQVQPSTDNQDEESDSIQEGDTTLKRLYKRKKSPIIISDSPDEAESKLDDDDIDLQRIEGRAQEELSTTALNRMVLKTTPGLLYVKRPD</sequence>
<dbReference type="EMBL" id="JADNRY010000016">
    <property type="protein sequence ID" value="KAF9073756.1"/>
    <property type="molecule type" value="Genomic_DNA"/>
</dbReference>
<accession>A0A9P5UC52</accession>
<feature type="compositionally biased region" description="Acidic residues" evidence="1">
    <location>
        <begin position="71"/>
        <end position="80"/>
    </location>
</feature>
<reference evidence="2" key="1">
    <citation type="submission" date="2020-11" db="EMBL/GenBank/DDBJ databases">
        <authorList>
            <consortium name="DOE Joint Genome Institute"/>
            <person name="Ahrendt S."/>
            <person name="Riley R."/>
            <person name="Andreopoulos W."/>
            <person name="Labutti K."/>
            <person name="Pangilinan J."/>
            <person name="Ruiz-Duenas F.J."/>
            <person name="Barrasa J.M."/>
            <person name="Sanchez-Garcia M."/>
            <person name="Camarero S."/>
            <person name="Miyauchi S."/>
            <person name="Serrano A."/>
            <person name="Linde D."/>
            <person name="Babiker R."/>
            <person name="Drula E."/>
            <person name="Ayuso-Fernandez I."/>
            <person name="Pacheco R."/>
            <person name="Padilla G."/>
            <person name="Ferreira P."/>
            <person name="Barriuso J."/>
            <person name="Kellner H."/>
            <person name="Castanera R."/>
            <person name="Alfaro M."/>
            <person name="Ramirez L."/>
            <person name="Pisabarro A.G."/>
            <person name="Kuo A."/>
            <person name="Tritt A."/>
            <person name="Lipzen A."/>
            <person name="He G."/>
            <person name="Yan M."/>
            <person name="Ng V."/>
            <person name="Cullen D."/>
            <person name="Martin F."/>
            <person name="Rosso M.-N."/>
            <person name="Henrissat B."/>
            <person name="Hibbett D."/>
            <person name="Martinez A.T."/>
            <person name="Grigoriev I.V."/>
        </authorList>
    </citation>
    <scope>NUCLEOTIDE SEQUENCE</scope>
    <source>
        <strain evidence="2">AH 40177</strain>
    </source>
</reference>
<keyword evidence="3" id="KW-1185">Reference proteome</keyword>
<organism evidence="2 3">
    <name type="scientific">Rhodocollybia butyracea</name>
    <dbReference type="NCBI Taxonomy" id="206335"/>
    <lineage>
        <taxon>Eukaryota</taxon>
        <taxon>Fungi</taxon>
        <taxon>Dikarya</taxon>
        <taxon>Basidiomycota</taxon>
        <taxon>Agaricomycotina</taxon>
        <taxon>Agaricomycetes</taxon>
        <taxon>Agaricomycetidae</taxon>
        <taxon>Agaricales</taxon>
        <taxon>Marasmiineae</taxon>
        <taxon>Omphalotaceae</taxon>
        <taxon>Rhodocollybia</taxon>
    </lineage>
</organism>
<evidence type="ECO:0000256" key="1">
    <source>
        <dbReference type="SAM" id="MobiDB-lite"/>
    </source>
</evidence>